<keyword evidence="1 5" id="KW-0489">Methyltransferase</keyword>
<accession>A0A0S4RNA7</accession>
<dbReference type="GO" id="GO:0032259">
    <property type="term" value="P:methylation"/>
    <property type="evidence" value="ECO:0007669"/>
    <property type="project" value="UniProtKB-KW"/>
</dbReference>
<evidence type="ECO:0000256" key="4">
    <source>
        <dbReference type="ARBA" id="ARBA00022694"/>
    </source>
</evidence>
<dbReference type="PROSITE" id="PS51687">
    <property type="entry name" value="SAM_MT_RNA_M5U"/>
    <property type="match status" value="1"/>
</dbReference>
<feature type="binding site" evidence="5">
    <location>
        <position position="218"/>
    </location>
    <ligand>
        <name>S-adenosyl-L-methionine</name>
        <dbReference type="ChEBI" id="CHEBI:59789"/>
    </ligand>
</feature>
<protein>
    <submittedName>
        <fullName evidence="7">tRNA (Uracil-5-)-methyltransferase</fullName>
        <ecNumber evidence="7">2.1.1.35</ecNumber>
    </submittedName>
</protein>
<evidence type="ECO:0000313" key="10">
    <source>
        <dbReference type="Proteomes" id="UP000052257"/>
    </source>
</evidence>
<comment type="similarity">
    <text evidence="5">Belongs to the class I-like SAM-binding methyltransferase superfamily. RNA M5U methyltransferase family.</text>
</comment>
<evidence type="ECO:0000313" key="7">
    <source>
        <dbReference type="EMBL" id="CUU68797.1"/>
    </source>
</evidence>
<dbReference type="InterPro" id="IPR010280">
    <property type="entry name" value="U5_MeTrfase_fam"/>
</dbReference>
<dbReference type="PROSITE" id="PS01230">
    <property type="entry name" value="TRMA_1"/>
    <property type="match status" value="1"/>
</dbReference>
<feature type="binding site" evidence="5">
    <location>
        <position position="239"/>
    </location>
    <ligand>
        <name>S-adenosyl-L-methionine</name>
        <dbReference type="ChEBI" id="CHEBI:59789"/>
    </ligand>
</feature>
<dbReference type="GO" id="GO:0030697">
    <property type="term" value="F:tRNA (uracil(54)-C5)-methyltransferase activity, S-adenosyl methionine-dependent"/>
    <property type="evidence" value="ECO:0007669"/>
    <property type="project" value="UniProtKB-EC"/>
</dbReference>
<dbReference type="CDD" id="cd02440">
    <property type="entry name" value="AdoMet_MTases"/>
    <property type="match status" value="1"/>
</dbReference>
<evidence type="ECO:0000256" key="6">
    <source>
        <dbReference type="PROSITE-ProRule" id="PRU10015"/>
    </source>
</evidence>
<keyword evidence="3 5" id="KW-0949">S-adenosyl-L-methionine</keyword>
<dbReference type="InterPro" id="IPR011869">
    <property type="entry name" value="TrmA_MeTrfase"/>
</dbReference>
<keyword evidence="2 5" id="KW-0808">Transferase</keyword>
<dbReference type="NCBIfam" id="TIGR02143">
    <property type="entry name" value="trmA_only"/>
    <property type="match status" value="1"/>
</dbReference>
<dbReference type="Proteomes" id="UP000052237">
    <property type="component" value="Unassembled WGS sequence"/>
</dbReference>
<keyword evidence="4" id="KW-0819">tRNA processing</keyword>
<dbReference type="Gene3D" id="2.40.50.1070">
    <property type="match status" value="1"/>
</dbReference>
<accession>A0A9W5AUV2</accession>
<dbReference type="GO" id="GO:0000049">
    <property type="term" value="F:tRNA binding"/>
    <property type="evidence" value="ECO:0007669"/>
    <property type="project" value="TreeGrafter"/>
</dbReference>
<dbReference type="PANTHER" id="PTHR47790:SF2">
    <property type="entry name" value="TRNA_TMRNA (URACIL-C(5))-METHYLTRANSFERASE"/>
    <property type="match status" value="1"/>
</dbReference>
<feature type="binding site" evidence="5">
    <location>
        <position position="299"/>
    </location>
    <ligand>
        <name>S-adenosyl-L-methionine</name>
        <dbReference type="ChEBI" id="CHEBI:59789"/>
    </ligand>
</feature>
<dbReference type="HAMAP" id="MF_01011">
    <property type="entry name" value="RNA_methyltr_TrmA"/>
    <property type="match status" value="1"/>
</dbReference>
<dbReference type="InterPro" id="IPR030390">
    <property type="entry name" value="MeTrfase_TrmA_AS"/>
</dbReference>
<comment type="caution">
    <text evidence="7">The sequence shown here is derived from an EMBL/GenBank/DDBJ whole genome shotgun (WGS) entry which is preliminary data.</text>
</comment>
<dbReference type="EC" id="2.1.1.35" evidence="7"/>
<name>A0A0S4RNA7_CAMHY</name>
<evidence type="ECO:0000313" key="9">
    <source>
        <dbReference type="Proteomes" id="UP000052237"/>
    </source>
</evidence>
<dbReference type="RefSeq" id="WP_059431240.1">
    <property type="nucleotide sequence ID" value="NZ_FAUU01000002.1"/>
</dbReference>
<evidence type="ECO:0000256" key="2">
    <source>
        <dbReference type="ARBA" id="ARBA00022679"/>
    </source>
</evidence>
<gene>
    <name evidence="7" type="primary">trmA</name>
    <name evidence="7" type="ORF">ERS686654_00111</name>
    <name evidence="8" type="ORF">ERS739220_01517</name>
</gene>
<dbReference type="FunFam" id="3.40.50.150:FF:000012">
    <property type="entry name" value="tRNA/tmRNA (uracil-C(5))-methyltransferase"/>
    <property type="match status" value="1"/>
</dbReference>
<feature type="active site" evidence="6">
    <location>
        <position position="324"/>
    </location>
</feature>
<proteinExistence type="inferred from homology"/>
<feature type="active site" description="Nucleophile" evidence="5">
    <location>
        <position position="324"/>
    </location>
</feature>
<organism evidence="7 9">
    <name type="scientific">Campylobacter hyointestinalis subsp. hyointestinalis</name>
    <dbReference type="NCBI Taxonomy" id="91352"/>
    <lineage>
        <taxon>Bacteria</taxon>
        <taxon>Pseudomonadati</taxon>
        <taxon>Campylobacterota</taxon>
        <taxon>Epsilonproteobacteria</taxon>
        <taxon>Campylobacterales</taxon>
        <taxon>Campylobacteraceae</taxon>
        <taxon>Campylobacter</taxon>
    </lineage>
</organism>
<dbReference type="Pfam" id="PF05958">
    <property type="entry name" value="tRNA_U5-meth_tr"/>
    <property type="match status" value="1"/>
</dbReference>
<dbReference type="GO" id="GO:0005829">
    <property type="term" value="C:cytosol"/>
    <property type="evidence" value="ECO:0007669"/>
    <property type="project" value="TreeGrafter"/>
</dbReference>
<reference evidence="9 10" key="1">
    <citation type="submission" date="2015-11" db="EMBL/GenBank/DDBJ databases">
        <authorList>
            <consortium name="Pathogen Informatics"/>
        </authorList>
    </citation>
    <scope>NUCLEOTIDE SEQUENCE [LARGE SCALE GENOMIC DNA]</scope>
    <source>
        <strain evidence="7 9">006A-0059</strain>
        <strain evidence="8 10">006A-0191</strain>
    </source>
</reference>
<sequence length="366" mass="41995">MKLDCVYLKDCGSCIFETSYDEQIRFKQGFVRELFDEFYSGEFEFFSSPVSKFRSRAEFGIYHDNDGISYSMRGVDNKFVKINACEIVSAQISNLMPILLKKISSVLALKQKLFGVEFISTKNEILAILLYHKDICTIEKELEDLHFELGVNLIARSRGKKLVFGSPYLNETLSIKGKDYSYAFGDAAFIQPNTIMNEKMISWALDCSSNTKDLLELYCGHGNFTIPMSFKFKKVLATEISKNSILSAQKNCESNSAKNIKFLRMSAEELMEAFAKKREFVRLKDVCLDEFDFSHILVDPPRAGCDESVLAFMKKYENIIYISCNPLTLKENLKTLCKTHRISKFAIFDQFVHTKHIECGVLLRKI</sequence>
<evidence type="ECO:0000256" key="3">
    <source>
        <dbReference type="ARBA" id="ARBA00022691"/>
    </source>
</evidence>
<dbReference type="PANTHER" id="PTHR47790">
    <property type="entry name" value="TRNA/TMRNA (URACIL-C(5))-METHYLTRANSFERASE"/>
    <property type="match status" value="1"/>
</dbReference>
<dbReference type="AlphaFoldDB" id="A0A0S4RNA7"/>
<dbReference type="SUPFAM" id="SSF53335">
    <property type="entry name" value="S-adenosyl-L-methionine-dependent methyltransferases"/>
    <property type="match status" value="1"/>
</dbReference>
<evidence type="ECO:0000256" key="5">
    <source>
        <dbReference type="PROSITE-ProRule" id="PRU01024"/>
    </source>
</evidence>
<feature type="binding site" evidence="5">
    <location>
        <position position="191"/>
    </location>
    <ligand>
        <name>S-adenosyl-L-methionine</name>
        <dbReference type="ChEBI" id="CHEBI:59789"/>
    </ligand>
</feature>
<dbReference type="GO" id="GO:0008033">
    <property type="term" value="P:tRNA processing"/>
    <property type="evidence" value="ECO:0007669"/>
    <property type="project" value="UniProtKB-KW"/>
</dbReference>
<dbReference type="EMBL" id="FAUW01000004">
    <property type="protein sequence ID" value="CUU84673.1"/>
    <property type="molecule type" value="Genomic_DNA"/>
</dbReference>
<keyword evidence="9" id="KW-1185">Reference proteome</keyword>
<dbReference type="Proteomes" id="UP000052257">
    <property type="component" value="Unassembled WGS sequence"/>
</dbReference>
<dbReference type="GO" id="GO:0019843">
    <property type="term" value="F:rRNA binding"/>
    <property type="evidence" value="ECO:0007669"/>
    <property type="project" value="TreeGrafter"/>
</dbReference>
<dbReference type="EMBL" id="FAVB01000001">
    <property type="protein sequence ID" value="CUU68797.1"/>
    <property type="molecule type" value="Genomic_DNA"/>
</dbReference>
<dbReference type="Gene3D" id="3.40.50.150">
    <property type="entry name" value="Vaccinia Virus protein VP39"/>
    <property type="match status" value="1"/>
</dbReference>
<evidence type="ECO:0000313" key="8">
    <source>
        <dbReference type="EMBL" id="CUU84673.1"/>
    </source>
</evidence>
<dbReference type="InterPro" id="IPR029063">
    <property type="entry name" value="SAM-dependent_MTases_sf"/>
</dbReference>
<evidence type="ECO:0000256" key="1">
    <source>
        <dbReference type="ARBA" id="ARBA00022603"/>
    </source>
</evidence>